<dbReference type="EMBL" id="LR134441">
    <property type="protein sequence ID" value="VEI00516.1"/>
    <property type="molecule type" value="Genomic_DNA"/>
</dbReference>
<dbReference type="AlphaFoldDB" id="A0A3S4UN36"/>
<sequence>MNYLKLLFIVLLLVGCKKKTFADDIVLTNNHKNQMKIQEFNEGIHEYGSSIIYIGKIQDSIPLKYYDSMFSAPPPPRPLGYVKTVKDINDSLVFNKMRDKYFHSAFDRMKFSNKPVKFDSLTHDLLEIVVKPNDTIPHFILDSARNIKAYQSFPVFVKNISGRKIILPENESLGTFVLNKKNKWQLIWNDNAFVCGDAMLNRRYWTLNPEEIIIFSVNYLKGEMKTKFKVGLSYYFFSEEFEGNINPKLFQEQTRIFELP</sequence>
<organism evidence="2 4">
    <name type="scientific">Kaistella antarctica</name>
    <dbReference type="NCBI Taxonomy" id="266748"/>
    <lineage>
        <taxon>Bacteria</taxon>
        <taxon>Pseudomonadati</taxon>
        <taxon>Bacteroidota</taxon>
        <taxon>Flavobacteriia</taxon>
        <taxon>Flavobacteriales</taxon>
        <taxon>Weeksellaceae</taxon>
        <taxon>Chryseobacterium group</taxon>
        <taxon>Kaistella</taxon>
    </lineage>
</organism>
<accession>A0A3S4UN36</accession>
<keyword evidence="3" id="KW-1185">Reference proteome</keyword>
<name>A0A3S4UN36_9FLAO</name>
<dbReference type="Proteomes" id="UP000270036">
    <property type="component" value="Chromosome"/>
</dbReference>
<evidence type="ECO:0000313" key="1">
    <source>
        <dbReference type="EMBL" id="KEY18018.1"/>
    </source>
</evidence>
<evidence type="ECO:0000313" key="3">
    <source>
        <dbReference type="Proteomes" id="UP000028349"/>
    </source>
</evidence>
<reference evidence="2 4" key="2">
    <citation type="submission" date="2018-12" db="EMBL/GenBank/DDBJ databases">
        <authorList>
            <consortium name="Pathogen Informatics"/>
        </authorList>
    </citation>
    <scope>NUCLEOTIDE SEQUENCE [LARGE SCALE GENOMIC DNA]</scope>
    <source>
        <strain evidence="2 4">NCTC13489</strain>
    </source>
</reference>
<evidence type="ECO:0000313" key="4">
    <source>
        <dbReference type="Proteomes" id="UP000270036"/>
    </source>
</evidence>
<reference evidence="1 3" key="1">
    <citation type="submission" date="2014-07" db="EMBL/GenBank/DDBJ databases">
        <authorList>
            <person name="Pisani N.G."/>
            <person name="Newman J.D."/>
        </authorList>
    </citation>
    <scope>NUCLEOTIDE SEQUENCE [LARGE SCALE GENOMIC DNA]</scope>
    <source>
        <strain evidence="1 3">LMG 24720</strain>
    </source>
</reference>
<evidence type="ECO:0008006" key="5">
    <source>
        <dbReference type="Google" id="ProtNLM"/>
    </source>
</evidence>
<dbReference type="KEGG" id="cant:NCTC13489_02152"/>
<gene>
    <name evidence="1" type="ORF">HY04_05690</name>
    <name evidence="2" type="ORF">NCTC13489_02152</name>
</gene>
<dbReference type="EMBL" id="JPEP01000002">
    <property type="protein sequence ID" value="KEY18018.1"/>
    <property type="molecule type" value="Genomic_DNA"/>
</dbReference>
<dbReference type="STRING" id="266748.HY04_05690"/>
<protein>
    <recommendedName>
        <fullName evidence="5">Lipoprotein</fullName>
    </recommendedName>
</protein>
<dbReference type="Proteomes" id="UP000028349">
    <property type="component" value="Unassembled WGS sequence"/>
</dbReference>
<dbReference type="PROSITE" id="PS51257">
    <property type="entry name" value="PROKAR_LIPOPROTEIN"/>
    <property type="match status" value="1"/>
</dbReference>
<evidence type="ECO:0000313" key="2">
    <source>
        <dbReference type="EMBL" id="VEI00516.1"/>
    </source>
</evidence>
<proteinExistence type="predicted"/>